<keyword evidence="4" id="KW-0694">RNA-binding</keyword>
<dbReference type="InterPro" id="IPR010149">
    <property type="entry name" value="CRISPR-assoc_prot_Csm2_III-A"/>
</dbReference>
<organism evidence="7 8">
    <name type="scientific">Candidatus Magnetominusculus xianensis</name>
    <dbReference type="NCBI Taxonomy" id="1748249"/>
    <lineage>
        <taxon>Bacteria</taxon>
        <taxon>Pseudomonadati</taxon>
        <taxon>Nitrospirota</taxon>
        <taxon>Nitrospiria</taxon>
        <taxon>Nitrospirales</taxon>
        <taxon>Nitrospiraceae</taxon>
        <taxon>Candidatus Magnetominusculus</taxon>
    </lineage>
</organism>
<protein>
    <recommendedName>
        <fullName evidence="3">CRISPR system Cms protein Csm2</fullName>
    </recommendedName>
    <alternativeName>
        <fullName evidence="6">CRISPR type III A-associated protein Csm2</fullName>
    </alternativeName>
</protein>
<evidence type="ECO:0000313" key="8">
    <source>
        <dbReference type="Proteomes" id="UP000060487"/>
    </source>
</evidence>
<dbReference type="NCBIfam" id="TIGR01870">
    <property type="entry name" value="cas_TM1810_Csm2"/>
    <property type="match status" value="1"/>
</dbReference>
<comment type="similarity">
    <text evidence="2">Belongs to the CRISPR-associated Csm2 family.</text>
</comment>
<dbReference type="Proteomes" id="UP000060487">
    <property type="component" value="Unassembled WGS sequence"/>
</dbReference>
<evidence type="ECO:0000313" key="7">
    <source>
        <dbReference type="EMBL" id="KWT94953.1"/>
    </source>
</evidence>
<sequence>MGDFKQEFEKKGIKGSGDNMKKCSKCGKPIEDKFSTCLKCSQTVSSSSYGGGASSSVMPKDYLKDGYFDKNGCIHETLLTTTADEIAELFSKSSPKLETHQLRRFFNHVRAAANRLNMTDDWSCVKGDISKLSSFAAYGVGKKNGRIPQEFYKFIEENVKRTESEKSLTKGFVEHFQAVVAYFTYHTKDRR</sequence>
<dbReference type="RefSeq" id="WP_085050639.1">
    <property type="nucleotide sequence ID" value="NZ_LNQR01000002.1"/>
</dbReference>
<evidence type="ECO:0000256" key="4">
    <source>
        <dbReference type="ARBA" id="ARBA00022884"/>
    </source>
</evidence>
<evidence type="ECO:0000256" key="6">
    <source>
        <dbReference type="ARBA" id="ARBA00031723"/>
    </source>
</evidence>
<dbReference type="EMBL" id="LNQR01000002">
    <property type="protein sequence ID" value="KWT94953.1"/>
    <property type="molecule type" value="Genomic_DNA"/>
</dbReference>
<evidence type="ECO:0000256" key="2">
    <source>
        <dbReference type="ARBA" id="ARBA00006896"/>
    </source>
</evidence>
<dbReference type="Pfam" id="PF03750">
    <property type="entry name" value="Csm2_III-A"/>
    <property type="match status" value="1"/>
</dbReference>
<keyword evidence="5" id="KW-0051">Antiviral defense</keyword>
<name>A0ABR5SJR5_9BACT</name>
<gene>
    <name evidence="7" type="ORF">ASN18_0103</name>
</gene>
<evidence type="ECO:0000256" key="3">
    <source>
        <dbReference type="ARBA" id="ARBA00016118"/>
    </source>
</evidence>
<reference evidence="7 8" key="1">
    <citation type="submission" date="2015-11" db="EMBL/GenBank/DDBJ databases">
        <authorList>
            <person name="Lin W."/>
        </authorList>
    </citation>
    <scope>NUCLEOTIDE SEQUENCE [LARGE SCALE GENOMIC DNA]</scope>
    <source>
        <strain evidence="7 8">HCH-1</strain>
    </source>
</reference>
<proteinExistence type="inferred from homology"/>
<evidence type="ECO:0000256" key="1">
    <source>
        <dbReference type="ARBA" id="ARBA00003640"/>
    </source>
</evidence>
<accession>A0ABR5SJR5</accession>
<evidence type="ECO:0000256" key="5">
    <source>
        <dbReference type="ARBA" id="ARBA00023118"/>
    </source>
</evidence>
<comment type="function">
    <text evidence="1">This subunit may be involved in monitoring complementarity of crRNA and target RNA.</text>
</comment>
<keyword evidence="8" id="KW-1185">Reference proteome</keyword>
<comment type="caution">
    <text evidence="7">The sequence shown here is derived from an EMBL/GenBank/DDBJ whole genome shotgun (WGS) entry which is preliminary data.</text>
</comment>